<dbReference type="EMBL" id="NCSJ02000220">
    <property type="protein sequence ID" value="RFU27152.1"/>
    <property type="molecule type" value="Genomic_DNA"/>
</dbReference>
<dbReference type="GO" id="GO:0008270">
    <property type="term" value="F:zinc ion binding"/>
    <property type="evidence" value="ECO:0007669"/>
    <property type="project" value="InterPro"/>
</dbReference>
<dbReference type="GO" id="GO:0000976">
    <property type="term" value="F:transcription cis-regulatory region binding"/>
    <property type="evidence" value="ECO:0007669"/>
    <property type="project" value="TreeGrafter"/>
</dbReference>
<feature type="non-terminal residue" evidence="4">
    <location>
        <position position="966"/>
    </location>
</feature>
<dbReference type="AlphaFoldDB" id="A0A3E2H1M6"/>
<protein>
    <recommendedName>
        <fullName evidence="3">Zn(2)-C6 fungal-type domain-containing protein</fullName>
    </recommendedName>
</protein>
<proteinExistence type="predicted"/>
<sequence>MSNVMKRGLFVPDVNGPGELANEILLRDNIEVDHDQQIINVSTPAIADEIYSRSPGAINRRLIGAGSVYTTPEGRDVSLDPSRCVTSPGSSSFHDDLFKTERPLSDPHMFRLMRYYVEIVAPWLDLTDSQNHFGRLVPQEALNFPPLFSAILAFAAQQLRKEEESYKRIAELCYSKCVADLIPVLESEDSASDGRVLAATVILRMYEMHHNSVDPQQHLSGSLSLLQIPHNNASDSLRVAAFWVYLRQDIQMAERYSRQTIIDLDNCQFQSTYDTYSTYEDVWANRMVWAYGHIINFCFGPDSNRTQERWEFLDKQLDKWKHHLPSSYEPIFYGTSLTGSAFPAIWFLSGWHVLAIQTYHMAKLFLTLYTPESQLEGLERLEEQRIREDNLKYHARLNQLGLPTFRLKPRISSICCDYWGIRLPNFAVDLGVLVDSVFRWTENYGKLRVKRLTTSLNLITKAVSTSVPEFKAQRTACLPPLRKKKNHEARKIQCDGGQPTCRKCARAHRECQGYGMRLSWPKGGDKKRAIIGDSQAVVLNPSCKTNFFINTTWRDIELYHNTSLLVQSLRQPAPDLWTAPQPGANNIDLIHHFYNAAYLSLVTFAATDSQIRDALIRMALAHDTASGLALFSALLAFSSLHSSGLQRQSIQFKISALHFLSVSAKGWPLSSAEAAQHVAASMLLGAFEILLASESSGEWQWYIWGAIDITQATNLKDQSHDSDIGHLLDWVYYHNTISRFPMHHWRHKSLSLKATAAKYSNLGGELQYPSLARHRPAPPSPNPTHAILNLLSEAWGSSFDPWDPRSPNEDYHNHLRALETRSRNLPSISNSTRTGGNPSLAVEIWQLATRVYLARASQSQWEPPTKLDSEINEAFARITRISFCPHSFPLFIVACEASTDERRAAIISLIDRTERSGRARSLNGLRAMIQSIWVQQDLHADSDLLVNYLGVIRTVISSSNTLPSFV</sequence>
<organism evidence="4 5">
    <name type="scientific">Scytalidium lignicola</name>
    <name type="common">Hyphomycete</name>
    <dbReference type="NCBI Taxonomy" id="5539"/>
    <lineage>
        <taxon>Eukaryota</taxon>
        <taxon>Fungi</taxon>
        <taxon>Dikarya</taxon>
        <taxon>Ascomycota</taxon>
        <taxon>Pezizomycotina</taxon>
        <taxon>Leotiomycetes</taxon>
        <taxon>Leotiomycetes incertae sedis</taxon>
        <taxon>Scytalidium</taxon>
    </lineage>
</organism>
<dbReference type="InterPro" id="IPR021858">
    <property type="entry name" value="Fun_TF"/>
</dbReference>
<name>A0A3E2H1M6_SCYLI</name>
<dbReference type="InterPro" id="IPR036864">
    <property type="entry name" value="Zn2-C6_fun-type_DNA-bd_sf"/>
</dbReference>
<dbReference type="PANTHER" id="PTHR37534:SF2">
    <property type="entry name" value="N-ACETYLTRANSFERASE DOMAIN-CONTAINING PROTEIN"/>
    <property type="match status" value="1"/>
</dbReference>
<dbReference type="GO" id="GO:0045944">
    <property type="term" value="P:positive regulation of transcription by RNA polymerase II"/>
    <property type="evidence" value="ECO:0007669"/>
    <property type="project" value="TreeGrafter"/>
</dbReference>
<reference evidence="4 5" key="1">
    <citation type="submission" date="2018-05" db="EMBL/GenBank/DDBJ databases">
        <title>Draft genome sequence of Scytalidium lignicola DSM 105466, a ubiquitous saprotrophic fungus.</title>
        <authorList>
            <person name="Buettner E."/>
            <person name="Gebauer A.M."/>
            <person name="Hofrichter M."/>
            <person name="Liers C."/>
            <person name="Kellner H."/>
        </authorList>
    </citation>
    <scope>NUCLEOTIDE SEQUENCE [LARGE SCALE GENOMIC DNA]</scope>
    <source>
        <strain evidence="4 5">DSM 105466</strain>
    </source>
</reference>
<keyword evidence="5" id="KW-1185">Reference proteome</keyword>
<feature type="non-terminal residue" evidence="4">
    <location>
        <position position="1"/>
    </location>
</feature>
<dbReference type="CDD" id="cd00067">
    <property type="entry name" value="GAL4"/>
    <property type="match status" value="1"/>
</dbReference>
<comment type="caution">
    <text evidence="4">The sequence shown here is derived from an EMBL/GenBank/DDBJ whole genome shotgun (WGS) entry which is preliminary data.</text>
</comment>
<dbReference type="OrthoDB" id="5130013at2759"/>
<evidence type="ECO:0000256" key="1">
    <source>
        <dbReference type="ARBA" id="ARBA00004123"/>
    </source>
</evidence>
<dbReference type="Proteomes" id="UP000258309">
    <property type="component" value="Unassembled WGS sequence"/>
</dbReference>
<dbReference type="PANTHER" id="PTHR37534">
    <property type="entry name" value="TRANSCRIPTIONAL ACTIVATOR PROTEIN UGA3"/>
    <property type="match status" value="1"/>
</dbReference>
<dbReference type="Pfam" id="PF00172">
    <property type="entry name" value="Zn_clus"/>
    <property type="match status" value="1"/>
</dbReference>
<dbReference type="GO" id="GO:0000981">
    <property type="term" value="F:DNA-binding transcription factor activity, RNA polymerase II-specific"/>
    <property type="evidence" value="ECO:0007669"/>
    <property type="project" value="InterPro"/>
</dbReference>
<evidence type="ECO:0000313" key="4">
    <source>
        <dbReference type="EMBL" id="RFU27152.1"/>
    </source>
</evidence>
<feature type="domain" description="Zn(2)-C6 fungal-type" evidence="3">
    <location>
        <begin position="490"/>
        <end position="516"/>
    </location>
</feature>
<accession>A0A3E2H1M6</accession>
<dbReference type="GO" id="GO:0005634">
    <property type="term" value="C:nucleus"/>
    <property type="evidence" value="ECO:0007669"/>
    <property type="project" value="UniProtKB-SubCell"/>
</dbReference>
<comment type="subcellular location">
    <subcellularLocation>
        <location evidence="1">Nucleus</location>
    </subcellularLocation>
</comment>
<evidence type="ECO:0000259" key="3">
    <source>
        <dbReference type="Pfam" id="PF00172"/>
    </source>
</evidence>
<dbReference type="Pfam" id="PF11951">
    <property type="entry name" value="Fungal_trans_2"/>
    <property type="match status" value="2"/>
</dbReference>
<evidence type="ECO:0000313" key="5">
    <source>
        <dbReference type="Proteomes" id="UP000258309"/>
    </source>
</evidence>
<dbReference type="STRING" id="5539.A0A3E2H1M6"/>
<dbReference type="SUPFAM" id="SSF57701">
    <property type="entry name" value="Zn2/Cys6 DNA-binding domain"/>
    <property type="match status" value="1"/>
</dbReference>
<dbReference type="InterPro" id="IPR001138">
    <property type="entry name" value="Zn2Cys6_DnaBD"/>
</dbReference>
<evidence type="ECO:0000256" key="2">
    <source>
        <dbReference type="ARBA" id="ARBA00023242"/>
    </source>
</evidence>
<gene>
    <name evidence="4" type="ORF">B7463_g9174</name>
</gene>
<dbReference type="CDD" id="cd12148">
    <property type="entry name" value="fungal_TF_MHR"/>
    <property type="match status" value="1"/>
</dbReference>
<keyword evidence="2" id="KW-0539">Nucleus</keyword>